<reference evidence="2 3" key="1">
    <citation type="submission" date="2018-12" db="EMBL/GenBank/DDBJ databases">
        <authorList>
            <consortium name="Pathogen Informatics"/>
        </authorList>
    </citation>
    <scope>NUCLEOTIDE SEQUENCE [LARGE SCALE GENOMIC DNA]</scope>
    <source>
        <strain evidence="2 3">NCTC10437</strain>
    </source>
</reference>
<feature type="transmembrane region" description="Helical" evidence="1">
    <location>
        <begin position="160"/>
        <end position="180"/>
    </location>
</feature>
<feature type="transmembrane region" description="Helical" evidence="1">
    <location>
        <begin position="65"/>
        <end position="89"/>
    </location>
</feature>
<feature type="transmembrane region" description="Helical" evidence="1">
    <location>
        <begin position="192"/>
        <end position="211"/>
    </location>
</feature>
<dbReference type="AlphaFoldDB" id="A0A3S4RYK7"/>
<proteinExistence type="predicted"/>
<feature type="transmembrane region" description="Helical" evidence="1">
    <location>
        <begin position="348"/>
        <end position="370"/>
    </location>
</feature>
<feature type="transmembrane region" description="Helical" evidence="1">
    <location>
        <begin position="257"/>
        <end position="283"/>
    </location>
</feature>
<organism evidence="2 3">
    <name type="scientific">Mycolicibacterium aurum</name>
    <name type="common">Mycobacterium aurum</name>
    <dbReference type="NCBI Taxonomy" id="1791"/>
    <lineage>
        <taxon>Bacteria</taxon>
        <taxon>Bacillati</taxon>
        <taxon>Actinomycetota</taxon>
        <taxon>Actinomycetes</taxon>
        <taxon>Mycobacteriales</taxon>
        <taxon>Mycobacteriaceae</taxon>
        <taxon>Mycolicibacterium</taxon>
    </lineage>
</organism>
<evidence type="ECO:0000313" key="2">
    <source>
        <dbReference type="EMBL" id="VEG55727.1"/>
    </source>
</evidence>
<feature type="transmembrane region" description="Helical" evidence="1">
    <location>
        <begin position="109"/>
        <end position="127"/>
    </location>
</feature>
<evidence type="ECO:0000313" key="3">
    <source>
        <dbReference type="Proteomes" id="UP000279306"/>
    </source>
</evidence>
<feature type="transmembrane region" description="Helical" evidence="1">
    <location>
        <begin position="23"/>
        <end position="45"/>
    </location>
</feature>
<keyword evidence="1" id="KW-0472">Membrane</keyword>
<keyword evidence="3" id="KW-1185">Reference proteome</keyword>
<evidence type="ECO:0000256" key="1">
    <source>
        <dbReference type="SAM" id="Phobius"/>
    </source>
</evidence>
<name>A0A3S4RYK7_MYCAU</name>
<dbReference type="Proteomes" id="UP000279306">
    <property type="component" value="Chromosome"/>
</dbReference>
<evidence type="ECO:0008006" key="4">
    <source>
        <dbReference type="Google" id="ProtNLM"/>
    </source>
</evidence>
<sequence length="447" mass="50784">MTRIEKQLTEHEESRRPRQRMTYLLRPFVLCLRYWPQLAACYLLGLLGRRGAIELAAWVGYDNNVWVALIMPLAGLARLGSYVAMFFVLRQAIPALAALPRRSARRIDVFSTVIVPFFAIYLAWKLFAEDWIAFQATALDYRIGEAMATPGAEVLRPETLPVSTAAWALIFGALVLRYALSRFKDHLPGWMIMIRVYVDALWVFLGVSFAASKDLTFFLNPTGWLAERRIVVWFNETRADLFSHLRPLEVLWDTVSWTVSTVFGGATIPLLWLAVAAIVYGVTMPEDWRSAARRLAGERADRVFDRAARDKRVRERLSRLPEVHRDEAKDWLLSRLGNYRTITDAARLILHGGVLALSLYVLGYLGLAWLDMAGSFYRPEVRAGYLFRSAAWLLEPESQAFWKFAQPALVFVSHLIIEPLRVCLIASTVAYCVENVRPKDVTAASAP</sequence>
<dbReference type="RefSeq" id="WP_232786734.1">
    <property type="nucleotide sequence ID" value="NZ_CVQQ01000002.1"/>
</dbReference>
<dbReference type="STRING" id="1791.GCA_001049355_01288"/>
<keyword evidence="1" id="KW-0812">Transmembrane</keyword>
<dbReference type="EMBL" id="LR134356">
    <property type="protein sequence ID" value="VEG55727.1"/>
    <property type="molecule type" value="Genomic_DNA"/>
</dbReference>
<protein>
    <recommendedName>
        <fullName evidence="4">Transmembrane protein</fullName>
    </recommendedName>
</protein>
<keyword evidence="1" id="KW-1133">Transmembrane helix</keyword>
<gene>
    <name evidence="2" type="ORF">NCTC10437_03151</name>
</gene>
<accession>A0A3S4RYK7</accession>
<dbReference type="KEGG" id="mauu:NCTC10437_03151"/>